<evidence type="ECO:0000256" key="2">
    <source>
        <dbReference type="ARBA" id="ARBA00022676"/>
    </source>
</evidence>
<dbReference type="EMBL" id="AEWV01000046">
    <property type="protein sequence ID" value="EGC16090.1"/>
    <property type="molecule type" value="Genomic_DNA"/>
</dbReference>
<accession>F0F2S8</accession>
<gene>
    <name evidence="5" type="ORF">HMPREF9098_2413</name>
</gene>
<keyword evidence="2" id="KW-0328">Glycosyltransferase</keyword>
<dbReference type="PANTHER" id="PTHR11929">
    <property type="entry name" value="ALPHA- 1,3 -FUCOSYLTRANSFERASE"/>
    <property type="match status" value="1"/>
</dbReference>
<dbReference type="Proteomes" id="UP000004088">
    <property type="component" value="Unassembled WGS sequence"/>
</dbReference>
<dbReference type="InterPro" id="IPR001503">
    <property type="entry name" value="Glyco_trans_10"/>
</dbReference>
<sequence>MPFDNYYRFPVWVFYSWFKPSVSYGEIKACIREINNKNYRLANKQELKSSANSQFAALLARHDKLTTVRGDLVRLLNQIQPVCCAGKYLHNTDELQTKYQNDKQEYLRQFRFNICPENSDSEGYTTEKIFDAIRAGCIPIYWGSEGCPESEILNQDAILFYDPDNPDALLQQVRRLESDPEYYAEFISRPPFKEDAADKIWQMIDGLRDKLEKVINQH</sequence>
<evidence type="ECO:0000313" key="6">
    <source>
        <dbReference type="Proteomes" id="UP000004088"/>
    </source>
</evidence>
<protein>
    <recommendedName>
        <fullName evidence="4">Fucosyltransferase C-terminal domain-containing protein</fullName>
    </recommendedName>
</protein>
<dbReference type="GO" id="GO:0016020">
    <property type="term" value="C:membrane"/>
    <property type="evidence" value="ECO:0007669"/>
    <property type="project" value="InterPro"/>
</dbReference>
<dbReference type="InterPro" id="IPR055270">
    <property type="entry name" value="Glyco_tran_10_C"/>
</dbReference>
<dbReference type="Gene3D" id="3.40.50.11660">
    <property type="entry name" value="Glycosyl transferase family 10, C-terminal domain"/>
    <property type="match status" value="1"/>
</dbReference>
<name>F0F2S8_9NEIS</name>
<evidence type="ECO:0000259" key="4">
    <source>
        <dbReference type="Pfam" id="PF00852"/>
    </source>
</evidence>
<reference evidence="5 6" key="1">
    <citation type="submission" date="2011-01" db="EMBL/GenBank/DDBJ databases">
        <authorList>
            <person name="Muzny D."/>
            <person name="Qin X."/>
            <person name="Deng J."/>
            <person name="Jiang H."/>
            <person name="Liu Y."/>
            <person name="Qu J."/>
            <person name="Song X.-Z."/>
            <person name="Zhang L."/>
            <person name="Thornton R."/>
            <person name="Coyle M."/>
            <person name="Francisco L."/>
            <person name="Jackson L."/>
            <person name="Javaid M."/>
            <person name="Korchina V."/>
            <person name="Kovar C."/>
            <person name="Mata R."/>
            <person name="Mathew T."/>
            <person name="Ngo R."/>
            <person name="Nguyen L."/>
            <person name="Nguyen N."/>
            <person name="Okwuonu G."/>
            <person name="Ongeri F."/>
            <person name="Pham C."/>
            <person name="Simmons D."/>
            <person name="Wilczek-Boney K."/>
            <person name="Hale W."/>
            <person name="Jakkamsetti A."/>
            <person name="Pham P."/>
            <person name="Ruth R."/>
            <person name="San Lucas F."/>
            <person name="Warren J."/>
            <person name="Zhang J."/>
            <person name="Zhao Z."/>
            <person name="Zhou C."/>
            <person name="Zhu D."/>
            <person name="Lee S."/>
            <person name="Bess C."/>
            <person name="Blankenburg K."/>
            <person name="Forbes L."/>
            <person name="Fu Q."/>
            <person name="Gubbala S."/>
            <person name="Hirani K."/>
            <person name="Jayaseelan J.C."/>
            <person name="Lara F."/>
            <person name="Munidasa M."/>
            <person name="Palculict T."/>
            <person name="Patil S."/>
            <person name="Pu L.-L."/>
            <person name="Saada N."/>
            <person name="Tang L."/>
            <person name="Weissenberger G."/>
            <person name="Zhu Y."/>
            <person name="Hemphill L."/>
            <person name="Shang Y."/>
            <person name="Youmans B."/>
            <person name="Ayvaz T."/>
            <person name="Ross M."/>
            <person name="Santibanez J."/>
            <person name="Aqrawi P."/>
            <person name="Gross S."/>
            <person name="Joshi V."/>
            <person name="Fowler G."/>
            <person name="Nazareth L."/>
            <person name="Reid J."/>
            <person name="Worley K."/>
            <person name="Petrosino J."/>
            <person name="Highlander S."/>
            <person name="Gibbs R."/>
        </authorList>
    </citation>
    <scope>NUCLEOTIDE SEQUENCE [LARGE SCALE GENOMIC DNA]</scope>
    <source>
        <strain evidence="5 6">ATCC 33394</strain>
    </source>
</reference>
<dbReference type="PANTHER" id="PTHR11929:SF194">
    <property type="entry name" value="ALPHA-(1,3)-FUCOSYLTRANSFERASE 10"/>
    <property type="match status" value="1"/>
</dbReference>
<evidence type="ECO:0000256" key="3">
    <source>
        <dbReference type="ARBA" id="ARBA00022679"/>
    </source>
</evidence>
<keyword evidence="3" id="KW-0808">Transferase</keyword>
<dbReference type="HOGENOM" id="CLU_1276644_0_0_4"/>
<dbReference type="STRING" id="888741.HMPREF9098_2413"/>
<dbReference type="Pfam" id="PF00852">
    <property type="entry name" value="Glyco_transf_10"/>
    <property type="match status" value="1"/>
</dbReference>
<keyword evidence="6" id="KW-1185">Reference proteome</keyword>
<dbReference type="SUPFAM" id="SSF53756">
    <property type="entry name" value="UDP-Glycosyltransferase/glycogen phosphorylase"/>
    <property type="match status" value="1"/>
</dbReference>
<organism evidence="5 6">
    <name type="scientific">Kingella denitrificans ATCC 33394</name>
    <dbReference type="NCBI Taxonomy" id="888741"/>
    <lineage>
        <taxon>Bacteria</taxon>
        <taxon>Pseudomonadati</taxon>
        <taxon>Pseudomonadota</taxon>
        <taxon>Betaproteobacteria</taxon>
        <taxon>Neisseriales</taxon>
        <taxon>Neisseriaceae</taxon>
        <taxon>Kingella</taxon>
    </lineage>
</organism>
<evidence type="ECO:0000313" key="5">
    <source>
        <dbReference type="EMBL" id="EGC16090.1"/>
    </source>
</evidence>
<feature type="domain" description="Fucosyltransferase C-terminal" evidence="4">
    <location>
        <begin position="54"/>
        <end position="187"/>
    </location>
</feature>
<dbReference type="InterPro" id="IPR038577">
    <property type="entry name" value="GT10-like_C_sf"/>
</dbReference>
<dbReference type="AlphaFoldDB" id="F0F2S8"/>
<comment type="similarity">
    <text evidence="1">Belongs to the glycosyltransferase 10 family.</text>
</comment>
<evidence type="ECO:0000256" key="1">
    <source>
        <dbReference type="ARBA" id="ARBA00008919"/>
    </source>
</evidence>
<dbReference type="GO" id="GO:0046920">
    <property type="term" value="F:alpha-(1-&gt;3)-fucosyltransferase activity"/>
    <property type="evidence" value="ECO:0007669"/>
    <property type="project" value="TreeGrafter"/>
</dbReference>
<comment type="caution">
    <text evidence="5">The sequence shown here is derived from an EMBL/GenBank/DDBJ whole genome shotgun (WGS) entry which is preliminary data.</text>
</comment>
<proteinExistence type="inferred from homology"/>